<comment type="subcellular location">
    <subcellularLocation>
        <location evidence="1">Cell inner membrane</location>
    </subcellularLocation>
</comment>
<evidence type="ECO:0000256" key="4">
    <source>
        <dbReference type="ARBA" id="ARBA00022679"/>
    </source>
</evidence>
<evidence type="ECO:0000256" key="2">
    <source>
        <dbReference type="ARBA" id="ARBA00022475"/>
    </source>
</evidence>
<dbReference type="GO" id="GO:0016746">
    <property type="term" value="F:acyltransferase activity"/>
    <property type="evidence" value="ECO:0007669"/>
    <property type="project" value="UniProtKB-KW"/>
</dbReference>
<keyword evidence="4 7" id="KW-0808">Transferase</keyword>
<dbReference type="PANTHER" id="PTHR30606:SF10">
    <property type="entry name" value="PHOSPHATIDYLINOSITOL MANNOSIDE ACYLTRANSFERASE"/>
    <property type="match status" value="1"/>
</dbReference>
<name>A0A1I2TYW9_9CORY</name>
<dbReference type="AlphaFoldDB" id="A0A1I2TYW9"/>
<evidence type="ECO:0000256" key="1">
    <source>
        <dbReference type="ARBA" id="ARBA00004533"/>
    </source>
</evidence>
<reference evidence="7 8" key="1">
    <citation type="submission" date="2016-10" db="EMBL/GenBank/DDBJ databases">
        <authorList>
            <person name="de Groot N.N."/>
        </authorList>
    </citation>
    <scope>NUCLEOTIDE SEQUENCE [LARGE SCALE GENOMIC DNA]</scope>
    <source>
        <strain>J11</strain>
        <strain evidence="8">PG 39</strain>
    </source>
</reference>
<dbReference type="Proteomes" id="UP000199065">
    <property type="component" value="Unassembled WGS sequence"/>
</dbReference>
<dbReference type="STRING" id="185761.SAMN05660282_01616"/>
<dbReference type="CDD" id="cd07984">
    <property type="entry name" value="LPLAT_LABLAT-like"/>
    <property type="match status" value="1"/>
</dbReference>
<evidence type="ECO:0000313" key="7">
    <source>
        <dbReference type="EMBL" id="SFG68557.1"/>
    </source>
</evidence>
<evidence type="ECO:0000313" key="8">
    <source>
        <dbReference type="Proteomes" id="UP000199065"/>
    </source>
</evidence>
<keyword evidence="2" id="KW-1003">Cell membrane</keyword>
<dbReference type="GO" id="GO:0005886">
    <property type="term" value="C:plasma membrane"/>
    <property type="evidence" value="ECO:0007669"/>
    <property type="project" value="UniProtKB-SubCell"/>
</dbReference>
<dbReference type="InterPro" id="IPR004960">
    <property type="entry name" value="LipA_acyltrans"/>
</dbReference>
<accession>A0A1I2TYW9</accession>
<organism evidence="7 8">
    <name type="scientific">Corynebacterium spheniscorum</name>
    <dbReference type="NCBI Taxonomy" id="185761"/>
    <lineage>
        <taxon>Bacteria</taxon>
        <taxon>Bacillati</taxon>
        <taxon>Actinomycetota</taxon>
        <taxon>Actinomycetes</taxon>
        <taxon>Mycobacteriales</taxon>
        <taxon>Corynebacteriaceae</taxon>
        <taxon>Corynebacterium</taxon>
    </lineage>
</organism>
<evidence type="ECO:0000256" key="6">
    <source>
        <dbReference type="ARBA" id="ARBA00023315"/>
    </source>
</evidence>
<dbReference type="PANTHER" id="PTHR30606">
    <property type="entry name" value="LIPID A BIOSYNTHESIS LAUROYL ACYLTRANSFERASE"/>
    <property type="match status" value="1"/>
</dbReference>
<gene>
    <name evidence="7" type="ORF">SAMN05660282_01616</name>
</gene>
<evidence type="ECO:0000256" key="3">
    <source>
        <dbReference type="ARBA" id="ARBA00022519"/>
    </source>
</evidence>
<dbReference type="EMBL" id="FOPJ01000010">
    <property type="protein sequence ID" value="SFG68557.1"/>
    <property type="molecule type" value="Genomic_DNA"/>
</dbReference>
<evidence type="ECO:0000256" key="5">
    <source>
        <dbReference type="ARBA" id="ARBA00023136"/>
    </source>
</evidence>
<dbReference type="Pfam" id="PF03279">
    <property type="entry name" value="Lip_A_acyltrans"/>
    <property type="match status" value="1"/>
</dbReference>
<keyword evidence="5" id="KW-0472">Membrane</keyword>
<protein>
    <submittedName>
        <fullName evidence="7">KDO2-lipid IV(A) lauroyltransferase</fullName>
    </submittedName>
</protein>
<dbReference type="NCBIfam" id="NF005919">
    <property type="entry name" value="PRK07920.1"/>
    <property type="match status" value="1"/>
</dbReference>
<keyword evidence="8" id="KW-1185">Reference proteome</keyword>
<keyword evidence="6" id="KW-0012">Acyltransferase</keyword>
<dbReference type="GO" id="GO:0009247">
    <property type="term" value="P:glycolipid biosynthetic process"/>
    <property type="evidence" value="ECO:0007669"/>
    <property type="project" value="UniProtKB-ARBA"/>
</dbReference>
<keyword evidence="3" id="KW-0997">Cell inner membrane</keyword>
<sequence>MSPAERSPHGPALVLLALKDPVAFGYLAAWKILGKLPEKSLQKIFYLGADLACDQGRGMEQLRRNLSRVVGPENVTRELVRNSMRSYARYWLEAFRLPSIIAKNPDFAAGLEQYVTGMPGIDASIQSGRGVILTLPHSGNWDMAGVFLAGTHGSFTTVAERLKPEVLYQAFVEYRESLGFKVLPLSGGDTPPSMQLKKTLLSGGVIALLGERDIKGRGVEVIFFGEKTTFPSGPAQLAMDTGAALHVVHPYFDGDKWGLDCSPEIRVDDLESTVQRIAQLFERNIAAHPEDWHVLQPLWINDRPTRRPGKEH</sequence>
<proteinExistence type="predicted"/>